<dbReference type="AlphaFoldDB" id="A0A8J4WD86"/>
<dbReference type="EMBL" id="LUCH01014363">
    <property type="protein sequence ID" value="KAF5395364.1"/>
    <property type="molecule type" value="Genomic_DNA"/>
</dbReference>
<gene>
    <name evidence="1" type="ORF">PHET_12323</name>
</gene>
<evidence type="ECO:0000313" key="1">
    <source>
        <dbReference type="EMBL" id="KAF5395364.1"/>
    </source>
</evidence>
<comment type="caution">
    <text evidence="1">The sequence shown here is derived from an EMBL/GenBank/DDBJ whole genome shotgun (WGS) entry which is preliminary data.</text>
</comment>
<sequence>MPYNLCLTGSIYKNPLANSPYTNTLLNRAKLWRAN</sequence>
<accession>A0A8J4WD86</accession>
<keyword evidence="2" id="KW-1185">Reference proteome</keyword>
<evidence type="ECO:0000313" key="2">
    <source>
        <dbReference type="Proteomes" id="UP000748531"/>
    </source>
</evidence>
<proteinExistence type="predicted"/>
<name>A0A8J4WD86_9TREM</name>
<dbReference type="Proteomes" id="UP000748531">
    <property type="component" value="Unassembled WGS sequence"/>
</dbReference>
<organism evidence="1 2">
    <name type="scientific">Paragonimus heterotremus</name>
    <dbReference type="NCBI Taxonomy" id="100268"/>
    <lineage>
        <taxon>Eukaryota</taxon>
        <taxon>Metazoa</taxon>
        <taxon>Spiralia</taxon>
        <taxon>Lophotrochozoa</taxon>
        <taxon>Platyhelminthes</taxon>
        <taxon>Trematoda</taxon>
        <taxon>Digenea</taxon>
        <taxon>Plagiorchiida</taxon>
        <taxon>Troglotremata</taxon>
        <taxon>Troglotrematidae</taxon>
        <taxon>Paragonimus</taxon>
    </lineage>
</organism>
<reference evidence="1" key="1">
    <citation type="submission" date="2019-05" db="EMBL/GenBank/DDBJ databases">
        <title>Annotation for the trematode Paragonimus heterotremus.</title>
        <authorList>
            <person name="Choi Y.-J."/>
        </authorList>
    </citation>
    <scope>NUCLEOTIDE SEQUENCE</scope>
    <source>
        <strain evidence="1">LC</strain>
    </source>
</reference>
<protein>
    <submittedName>
        <fullName evidence="1">Uncharacterized protein</fullName>
    </submittedName>
</protein>